<dbReference type="WBParaSite" id="TASK_0000289801-mRNA-1">
    <property type="protein sequence ID" value="TASK_0000289801-mRNA-1"/>
    <property type="gene ID" value="TASK_0000289801"/>
</dbReference>
<dbReference type="AlphaFoldDB" id="A0A0R3VZQ4"/>
<dbReference type="Proteomes" id="UP000282613">
    <property type="component" value="Unassembled WGS sequence"/>
</dbReference>
<dbReference type="Gene3D" id="2.60.40.10">
    <property type="entry name" value="Immunoglobulins"/>
    <property type="match status" value="1"/>
</dbReference>
<proteinExistence type="predicted"/>
<accession>A0A0R3VZQ4</accession>
<dbReference type="STRING" id="60517.A0A0R3VZQ4"/>
<dbReference type="InterPro" id="IPR013783">
    <property type="entry name" value="Ig-like_fold"/>
</dbReference>
<dbReference type="InterPro" id="IPR036179">
    <property type="entry name" value="Ig-like_dom_sf"/>
</dbReference>
<dbReference type="SUPFAM" id="SSF48726">
    <property type="entry name" value="Immunoglobulin"/>
    <property type="match status" value="1"/>
</dbReference>
<gene>
    <name evidence="2" type="ORF">TASK_LOCUS2899</name>
</gene>
<keyword evidence="3" id="KW-1185">Reference proteome</keyword>
<reference evidence="4" key="1">
    <citation type="submission" date="2017-02" db="UniProtKB">
        <authorList>
            <consortium name="WormBaseParasite"/>
        </authorList>
    </citation>
    <scope>IDENTIFICATION</scope>
</reference>
<feature type="domain" description="Ig-like" evidence="1">
    <location>
        <begin position="24"/>
        <end position="101"/>
    </location>
</feature>
<dbReference type="EMBL" id="UYRS01003917">
    <property type="protein sequence ID" value="VDK26538.1"/>
    <property type="molecule type" value="Genomic_DNA"/>
</dbReference>
<evidence type="ECO:0000313" key="4">
    <source>
        <dbReference type="WBParaSite" id="TASK_0000289801-mRNA-1"/>
    </source>
</evidence>
<evidence type="ECO:0000259" key="1">
    <source>
        <dbReference type="PROSITE" id="PS50835"/>
    </source>
</evidence>
<evidence type="ECO:0000313" key="3">
    <source>
        <dbReference type="Proteomes" id="UP000282613"/>
    </source>
</evidence>
<protein>
    <submittedName>
        <fullName evidence="4">Ig-like domain-containing protein</fullName>
    </submittedName>
</protein>
<dbReference type="InterPro" id="IPR007110">
    <property type="entry name" value="Ig-like_dom"/>
</dbReference>
<sequence>MLDSVITLSPIICCQNIAGNVVFPGLSGHTIEVMETNPIYQACRVEKDYGGANYAFHWLGPDQRNVANGSQLTIDYALRSRHSGVYTCVAKSTQAAHRDLEGIVYVVVSRESHAQHSY</sequence>
<name>A0A0R3VZQ4_TAEAS</name>
<organism evidence="4">
    <name type="scientific">Taenia asiatica</name>
    <name type="common">Asian tapeworm</name>
    <dbReference type="NCBI Taxonomy" id="60517"/>
    <lineage>
        <taxon>Eukaryota</taxon>
        <taxon>Metazoa</taxon>
        <taxon>Spiralia</taxon>
        <taxon>Lophotrochozoa</taxon>
        <taxon>Platyhelminthes</taxon>
        <taxon>Cestoda</taxon>
        <taxon>Eucestoda</taxon>
        <taxon>Cyclophyllidea</taxon>
        <taxon>Taeniidae</taxon>
        <taxon>Taenia</taxon>
    </lineage>
</organism>
<dbReference type="PROSITE" id="PS50835">
    <property type="entry name" value="IG_LIKE"/>
    <property type="match status" value="1"/>
</dbReference>
<dbReference type="OrthoDB" id="10345954at2759"/>
<evidence type="ECO:0000313" key="2">
    <source>
        <dbReference type="EMBL" id="VDK26538.1"/>
    </source>
</evidence>
<reference evidence="2 3" key="2">
    <citation type="submission" date="2018-11" db="EMBL/GenBank/DDBJ databases">
        <authorList>
            <consortium name="Pathogen Informatics"/>
        </authorList>
    </citation>
    <scope>NUCLEOTIDE SEQUENCE [LARGE SCALE GENOMIC DNA]</scope>
</reference>